<dbReference type="EMBL" id="BKDJ01000006">
    <property type="protein sequence ID" value="GER23049.1"/>
    <property type="molecule type" value="Genomic_DNA"/>
</dbReference>
<comment type="caution">
    <text evidence="2">The sequence shown here is derived from an EMBL/GenBank/DDBJ whole genome shotgun (WGS) entry which is preliminary data.</text>
</comment>
<dbReference type="NCBIfam" id="TIGR03083">
    <property type="entry name" value="maleylpyruvate isomerase family mycothiol-dependent enzyme"/>
    <property type="match status" value="1"/>
</dbReference>
<gene>
    <name evidence="2" type="ORF">NCCP1664_15450</name>
</gene>
<dbReference type="GO" id="GO:0046872">
    <property type="term" value="F:metal ion binding"/>
    <property type="evidence" value="ECO:0007669"/>
    <property type="project" value="InterPro"/>
</dbReference>
<sequence>MKRDALWRSIDTERQALVEQLEPLDAEEWATPSLCTGLSVREVLAHMTVSGAVSAPRWFLGVLRARFDFDRQVHERLNEQLGSDHRDTLVLFRSTIGSRTSPPLPRVALLGEMLVHGEDIRRPLGLVRAYPRQSLDAVLSYYAGTDQVVIAKKRIAGLRLEATDSGLTIGQGKAVRGTSLALIMGMTGRRAYCAELSGPGASILADRCS</sequence>
<name>A0A5A7NQQ7_9MICC</name>
<evidence type="ECO:0000259" key="1">
    <source>
        <dbReference type="Pfam" id="PF11716"/>
    </source>
</evidence>
<dbReference type="Gene3D" id="1.20.120.450">
    <property type="entry name" value="dinb family like domain"/>
    <property type="match status" value="1"/>
</dbReference>
<dbReference type="AlphaFoldDB" id="A0A5A7NQQ7"/>
<dbReference type="Pfam" id="PF11716">
    <property type="entry name" value="MDMPI_N"/>
    <property type="match status" value="1"/>
</dbReference>
<organism evidence="2 3">
    <name type="scientific">Zafaria cholistanensis</name>
    <dbReference type="NCBI Taxonomy" id="1682741"/>
    <lineage>
        <taxon>Bacteria</taxon>
        <taxon>Bacillati</taxon>
        <taxon>Actinomycetota</taxon>
        <taxon>Actinomycetes</taxon>
        <taxon>Micrococcales</taxon>
        <taxon>Micrococcaceae</taxon>
        <taxon>Zafaria</taxon>
    </lineage>
</organism>
<proteinExistence type="predicted"/>
<dbReference type="SUPFAM" id="SSF109854">
    <property type="entry name" value="DinB/YfiT-like putative metalloenzymes"/>
    <property type="match status" value="1"/>
</dbReference>
<accession>A0A5A7NQQ7</accession>
<dbReference type="InterPro" id="IPR034660">
    <property type="entry name" value="DinB/YfiT-like"/>
</dbReference>
<evidence type="ECO:0000313" key="3">
    <source>
        <dbReference type="Proteomes" id="UP000325307"/>
    </source>
</evidence>
<dbReference type="OrthoDB" id="5178565at2"/>
<keyword evidence="3" id="KW-1185">Reference proteome</keyword>
<feature type="domain" description="Mycothiol-dependent maleylpyruvate isomerase metal-binding" evidence="1">
    <location>
        <begin position="12"/>
        <end position="79"/>
    </location>
</feature>
<reference evidence="2 3" key="1">
    <citation type="submission" date="2019-09" db="EMBL/GenBank/DDBJ databases">
        <title>Arthrobacter zafarii sp. nov., a moderately thermotolerant and halotolerant actinobacterium isolated from Cholistan desert soil of Pakistan.</title>
        <authorList>
            <person name="Amin A."/>
            <person name="Ahmed I."/>
            <person name="Khalid N."/>
            <person name="Schumann P."/>
            <person name="Busse H.J."/>
            <person name="Khan I.U."/>
            <person name="Li S."/>
            <person name="Li W.J."/>
        </authorList>
    </citation>
    <scope>NUCLEOTIDE SEQUENCE [LARGE SCALE GENOMIC DNA]</scope>
    <source>
        <strain evidence="2 3">NCCP-1664</strain>
    </source>
</reference>
<dbReference type="InterPro" id="IPR024344">
    <property type="entry name" value="MDMPI_metal-binding"/>
</dbReference>
<evidence type="ECO:0000313" key="2">
    <source>
        <dbReference type="EMBL" id="GER23049.1"/>
    </source>
</evidence>
<dbReference type="RefSeq" id="WP_149956652.1">
    <property type="nucleotide sequence ID" value="NZ_BKDJ01000006.1"/>
</dbReference>
<dbReference type="InterPro" id="IPR017517">
    <property type="entry name" value="Maleyloyr_isom"/>
</dbReference>
<protein>
    <recommendedName>
        <fullName evidence="1">Mycothiol-dependent maleylpyruvate isomerase metal-binding domain-containing protein</fullName>
    </recommendedName>
</protein>
<dbReference type="Proteomes" id="UP000325307">
    <property type="component" value="Unassembled WGS sequence"/>
</dbReference>